<keyword evidence="3" id="KW-1185">Reference proteome</keyword>
<keyword evidence="1" id="KW-0812">Transmembrane</keyword>
<evidence type="ECO:0000313" key="3">
    <source>
        <dbReference type="Proteomes" id="UP000510888"/>
    </source>
</evidence>
<keyword evidence="1" id="KW-0472">Membrane</keyword>
<geneLocation type="plasmid" evidence="2 3">
    <name>PPGU16_p1</name>
</geneLocation>
<dbReference type="AlphaFoldDB" id="A0A7I8C0H5"/>
<sequence>MRSAVKKKNLIGALLGLVALAIFPVLSGNPYYIHLVETIMIYAILLFGLDIVVGYTGRSRWDTRGCSASARTRRACCSSSSACRST</sequence>
<name>A0A7I8C0H5_9BURK</name>
<gene>
    <name evidence="2" type="ORF">PPGU16_70050</name>
</gene>
<evidence type="ECO:0000256" key="1">
    <source>
        <dbReference type="SAM" id="Phobius"/>
    </source>
</evidence>
<protein>
    <recommendedName>
        <fullName evidence="4">Branched-chain amino acid ABC transporter permease</fullName>
    </recommendedName>
</protein>
<keyword evidence="2" id="KW-0614">Plasmid</keyword>
<keyword evidence="1" id="KW-1133">Transmembrane helix</keyword>
<dbReference type="KEGG" id="plad:PPGU16_70050"/>
<accession>A0A7I8C0H5</accession>
<organism evidence="2 3">
    <name type="scientific">Paraburkholderia largidicola</name>
    <dbReference type="NCBI Taxonomy" id="3014751"/>
    <lineage>
        <taxon>Bacteria</taxon>
        <taxon>Pseudomonadati</taxon>
        <taxon>Pseudomonadota</taxon>
        <taxon>Betaproteobacteria</taxon>
        <taxon>Burkholderiales</taxon>
        <taxon>Burkholderiaceae</taxon>
        <taxon>Paraburkholderia</taxon>
    </lineage>
</organism>
<evidence type="ECO:0000313" key="2">
    <source>
        <dbReference type="EMBL" id="BCF93938.1"/>
    </source>
</evidence>
<dbReference type="Proteomes" id="UP000510888">
    <property type="component" value="Plasmid PPGU16_p1"/>
</dbReference>
<feature type="transmembrane region" description="Helical" evidence="1">
    <location>
        <begin position="31"/>
        <end position="55"/>
    </location>
</feature>
<reference evidence="2 3" key="1">
    <citation type="journal article" date="2020" name="Genes (Basel)">
        <title>Genomic Comparison of Insect Gut Symbionts from Divergent Burkholderia Subclades.</title>
        <authorList>
            <person name="Takeshita K."/>
            <person name="Kikuchi Y."/>
        </authorList>
    </citation>
    <scope>NUCLEOTIDE SEQUENCE [LARGE SCALE GENOMIC DNA]</scope>
    <source>
        <strain evidence="2 3">PGU16</strain>
        <plasmid evidence="2 3">PPGU16_p1</plasmid>
    </source>
</reference>
<evidence type="ECO:0008006" key="4">
    <source>
        <dbReference type="Google" id="ProtNLM"/>
    </source>
</evidence>
<proteinExistence type="predicted"/>
<dbReference type="EMBL" id="AP023176">
    <property type="protein sequence ID" value="BCF93938.1"/>
    <property type="molecule type" value="Genomic_DNA"/>
</dbReference>